<evidence type="ECO:0000313" key="2">
    <source>
        <dbReference type="EMBL" id="MQL49225.1"/>
    </source>
</evidence>
<dbReference type="AlphaFoldDB" id="A0A7C9KII8"/>
<keyword evidence="1" id="KW-0812">Transmembrane</keyword>
<evidence type="ECO:0000256" key="1">
    <source>
        <dbReference type="SAM" id="Phobius"/>
    </source>
</evidence>
<feature type="transmembrane region" description="Helical" evidence="1">
    <location>
        <begin position="24"/>
        <end position="57"/>
    </location>
</feature>
<keyword evidence="1" id="KW-0472">Membrane</keyword>
<reference evidence="2 3" key="1">
    <citation type="journal article" date="2019" name="Nature">
        <title>A new antibiotic selectively kills Gram-negative pathogens.</title>
        <authorList>
            <person name="Imai Y."/>
            <person name="Meyer K.J."/>
            <person name="Iinishi A."/>
            <person name="Favre-Godal Q."/>
            <person name="Green R."/>
            <person name="Manuse S."/>
            <person name="Caboni M."/>
            <person name="Mori M."/>
            <person name="Niles S."/>
            <person name="Ghiglieri M."/>
            <person name="Honrao C."/>
            <person name="Ma X."/>
            <person name="Guo J.J."/>
            <person name="Makriyannis A."/>
            <person name="Linares-Otoya L."/>
            <person name="Boehringer N."/>
            <person name="Wuisan Z.G."/>
            <person name="Kaur H."/>
            <person name="Wu R."/>
            <person name="Mateus A."/>
            <person name="Typas A."/>
            <person name="Savitski M.M."/>
            <person name="Espinoza J.L."/>
            <person name="O'Rourke A."/>
            <person name="Nelson K.E."/>
            <person name="Hiller S."/>
            <person name="Noinaj N."/>
            <person name="Schaeberle T.F."/>
            <person name="D'Onofrio A."/>
            <person name="Lewis K."/>
        </authorList>
    </citation>
    <scope>NUCLEOTIDE SEQUENCE [LARGE SCALE GENOMIC DNA]</scope>
    <source>
        <strain evidence="2 3">HGB 1456</strain>
    </source>
</reference>
<comment type="caution">
    <text evidence="2">The sequence shown here is derived from an EMBL/GenBank/DDBJ whole genome shotgun (WGS) entry which is preliminary data.</text>
</comment>
<organism evidence="2 3">
    <name type="scientific">Photorhabdus khanii</name>
    <dbReference type="NCBI Taxonomy" id="1004150"/>
    <lineage>
        <taxon>Bacteria</taxon>
        <taxon>Pseudomonadati</taxon>
        <taxon>Pseudomonadota</taxon>
        <taxon>Gammaproteobacteria</taxon>
        <taxon>Enterobacterales</taxon>
        <taxon>Morganellaceae</taxon>
        <taxon>Photorhabdus</taxon>
    </lineage>
</organism>
<evidence type="ECO:0000313" key="3">
    <source>
        <dbReference type="Proteomes" id="UP000481739"/>
    </source>
</evidence>
<sequence length="175" mass="19563">MWSVYLLSRITHVAVWWVMMEDEFLSILCVMPYGMLISRVVLVISIALLTVCGFLLGNKIRYSLYPRMLLAYWCRTWILPLLFIAIGLVLMFGVGEEGWLDRILDEVDSALIGLFFDNRDDVLLVPSLPVVSCGSAVNSAVGCSPADLYGLSGLVSVTADSHHIRHNSDFAHNIR</sequence>
<dbReference type="RefSeq" id="WP_152963292.1">
    <property type="nucleotide sequence ID" value="NZ_CAWOZU010000020.1"/>
</dbReference>
<keyword evidence="1" id="KW-1133">Transmembrane helix</keyword>
<feature type="transmembrane region" description="Helical" evidence="1">
    <location>
        <begin position="69"/>
        <end position="94"/>
    </location>
</feature>
<dbReference type="Proteomes" id="UP000481739">
    <property type="component" value="Unassembled WGS sequence"/>
</dbReference>
<name>A0A7C9KII8_9GAMM</name>
<protein>
    <submittedName>
        <fullName evidence="2">Uncharacterized protein</fullName>
    </submittedName>
</protein>
<proteinExistence type="predicted"/>
<dbReference type="EMBL" id="WHZZ01000005">
    <property type="protein sequence ID" value="MQL49225.1"/>
    <property type="molecule type" value="Genomic_DNA"/>
</dbReference>
<accession>A0A7C9KII8</accession>
<gene>
    <name evidence="2" type="ORF">GEA64_15200</name>
</gene>